<dbReference type="AlphaFoldDB" id="A0A976IH56"/>
<protein>
    <submittedName>
        <fullName evidence="1">Uncharacterized protein</fullName>
    </submittedName>
</protein>
<dbReference type="KEGG" id="blac:94345539"/>
<evidence type="ECO:0000313" key="2">
    <source>
        <dbReference type="Proteomes" id="UP000294530"/>
    </source>
</evidence>
<dbReference type="Proteomes" id="UP000294530">
    <property type="component" value="Unassembled WGS sequence"/>
</dbReference>
<comment type="caution">
    <text evidence="1">The sequence shown here is derived from an EMBL/GenBank/DDBJ whole genome shotgun (WGS) entry which is preliminary data.</text>
</comment>
<proteinExistence type="predicted"/>
<organism evidence="1 2">
    <name type="scientific">Bremia lactucae</name>
    <name type="common">Lettuce downy mildew</name>
    <dbReference type="NCBI Taxonomy" id="4779"/>
    <lineage>
        <taxon>Eukaryota</taxon>
        <taxon>Sar</taxon>
        <taxon>Stramenopiles</taxon>
        <taxon>Oomycota</taxon>
        <taxon>Peronosporomycetes</taxon>
        <taxon>Peronosporales</taxon>
        <taxon>Peronosporaceae</taxon>
        <taxon>Bremia</taxon>
    </lineage>
</organism>
<dbReference type="GeneID" id="94345539"/>
<name>A0A976IH56_BRELC</name>
<evidence type="ECO:0000313" key="1">
    <source>
        <dbReference type="EMBL" id="TDH71639.1"/>
    </source>
</evidence>
<keyword evidence="2" id="KW-1185">Reference proteome</keyword>
<dbReference type="RefSeq" id="XP_067821138.1">
    <property type="nucleotide sequence ID" value="XM_067959868.1"/>
</dbReference>
<reference evidence="1 2" key="1">
    <citation type="journal article" date="2021" name="Genome Biol.">
        <title>AFLAP: assembly-free linkage analysis pipeline using k-mers from genome sequencing data.</title>
        <authorList>
            <person name="Fletcher K."/>
            <person name="Zhang L."/>
            <person name="Gil J."/>
            <person name="Han R."/>
            <person name="Cavanaugh K."/>
            <person name="Michelmore R."/>
        </authorList>
    </citation>
    <scope>NUCLEOTIDE SEQUENCE [LARGE SCALE GENOMIC DNA]</scope>
    <source>
        <strain evidence="1 2">SF5</strain>
    </source>
</reference>
<accession>A0A976IH56</accession>
<dbReference type="EMBL" id="SHOA02000015">
    <property type="protein sequence ID" value="TDH71639.1"/>
    <property type="molecule type" value="Genomic_DNA"/>
</dbReference>
<sequence>MWLLDSGDSSHMTFDRDDYCTPQSVQYCLEVFVASSYHIVAKFASLLLSLVELAKLKHTAFSNVATS</sequence>
<gene>
    <name evidence="1" type="ORF">CCR75_001767</name>
</gene>